<evidence type="ECO:0000313" key="3">
    <source>
        <dbReference type="Proteomes" id="UP001642540"/>
    </source>
</evidence>
<keyword evidence="1" id="KW-0472">Membrane</keyword>
<dbReference type="Proteomes" id="UP001642540">
    <property type="component" value="Unassembled WGS sequence"/>
</dbReference>
<dbReference type="EMBL" id="CAXLJM020000053">
    <property type="protein sequence ID" value="CAL8116279.1"/>
    <property type="molecule type" value="Genomic_DNA"/>
</dbReference>
<accession>A0ABP1R0C7</accession>
<name>A0ABP1R0C7_9HEXA</name>
<evidence type="ECO:0000256" key="1">
    <source>
        <dbReference type="SAM" id="Phobius"/>
    </source>
</evidence>
<feature type="transmembrane region" description="Helical" evidence="1">
    <location>
        <begin position="20"/>
        <end position="47"/>
    </location>
</feature>
<keyword evidence="3" id="KW-1185">Reference proteome</keyword>
<feature type="transmembrane region" description="Helical" evidence="1">
    <location>
        <begin position="139"/>
        <end position="160"/>
    </location>
</feature>
<feature type="transmembrane region" description="Helical" evidence="1">
    <location>
        <begin position="85"/>
        <end position="108"/>
    </location>
</feature>
<comment type="caution">
    <text evidence="2">The sequence shown here is derived from an EMBL/GenBank/DDBJ whole genome shotgun (WGS) entry which is preliminary data.</text>
</comment>
<reference evidence="2 3" key="1">
    <citation type="submission" date="2024-08" db="EMBL/GenBank/DDBJ databases">
        <authorList>
            <person name="Cucini C."/>
            <person name="Frati F."/>
        </authorList>
    </citation>
    <scope>NUCLEOTIDE SEQUENCE [LARGE SCALE GENOMIC DNA]</scope>
</reference>
<proteinExistence type="predicted"/>
<sequence>MSCRSTENWWTYMFEIARLVGFVGSILISNLVDMYITVVALSGYNFLRKNVISLEELKQFDAAQKQWKQGNFSCLKDIAEKLQNFFTTLNSIGSSIILIWFCMCVPWVSHKLVDGLPGTGADLVGESVMTSLTTVDKHVIGLIYYWSFIGLYLGIMVFCAEVRREVSKQINSQTQI</sequence>
<evidence type="ECO:0000313" key="2">
    <source>
        <dbReference type="EMBL" id="CAL8116279.1"/>
    </source>
</evidence>
<gene>
    <name evidence="2" type="ORF">ODALV1_LOCUS17218</name>
</gene>
<organism evidence="2 3">
    <name type="scientific">Orchesella dallaii</name>
    <dbReference type="NCBI Taxonomy" id="48710"/>
    <lineage>
        <taxon>Eukaryota</taxon>
        <taxon>Metazoa</taxon>
        <taxon>Ecdysozoa</taxon>
        <taxon>Arthropoda</taxon>
        <taxon>Hexapoda</taxon>
        <taxon>Collembola</taxon>
        <taxon>Entomobryomorpha</taxon>
        <taxon>Entomobryoidea</taxon>
        <taxon>Orchesellidae</taxon>
        <taxon>Orchesellinae</taxon>
        <taxon>Orchesella</taxon>
    </lineage>
</organism>
<keyword evidence="1" id="KW-0812">Transmembrane</keyword>
<protein>
    <submittedName>
        <fullName evidence="2">Uncharacterized protein</fullName>
    </submittedName>
</protein>
<keyword evidence="1" id="KW-1133">Transmembrane helix</keyword>